<proteinExistence type="predicted"/>
<name>A0A0A9EW23_ARUDO</name>
<reference evidence="1" key="2">
    <citation type="journal article" date="2015" name="Data Brief">
        <title>Shoot transcriptome of the giant reed, Arundo donax.</title>
        <authorList>
            <person name="Barrero R.A."/>
            <person name="Guerrero F.D."/>
            <person name="Moolhuijzen P."/>
            <person name="Goolsby J.A."/>
            <person name="Tidwell J."/>
            <person name="Bellgard S.E."/>
            <person name="Bellgard M.I."/>
        </authorList>
    </citation>
    <scope>NUCLEOTIDE SEQUENCE</scope>
    <source>
        <tissue evidence="1">Shoot tissue taken approximately 20 cm above the soil surface</tissue>
    </source>
</reference>
<accession>A0A0A9EW23</accession>
<evidence type="ECO:0000313" key="1">
    <source>
        <dbReference type="EMBL" id="JAE02066.1"/>
    </source>
</evidence>
<sequence>MFLTSEVNSIFNNWKELHIPSCTMIILCQVTFLLPGINGLRHTNQMSQETAQVLRQPPEKNEE</sequence>
<organism evidence="1">
    <name type="scientific">Arundo donax</name>
    <name type="common">Giant reed</name>
    <name type="synonym">Donax arundinaceus</name>
    <dbReference type="NCBI Taxonomy" id="35708"/>
    <lineage>
        <taxon>Eukaryota</taxon>
        <taxon>Viridiplantae</taxon>
        <taxon>Streptophyta</taxon>
        <taxon>Embryophyta</taxon>
        <taxon>Tracheophyta</taxon>
        <taxon>Spermatophyta</taxon>
        <taxon>Magnoliopsida</taxon>
        <taxon>Liliopsida</taxon>
        <taxon>Poales</taxon>
        <taxon>Poaceae</taxon>
        <taxon>PACMAD clade</taxon>
        <taxon>Arundinoideae</taxon>
        <taxon>Arundineae</taxon>
        <taxon>Arundo</taxon>
    </lineage>
</organism>
<protein>
    <submittedName>
        <fullName evidence="1">Uncharacterized protein</fullName>
    </submittedName>
</protein>
<dbReference type="EMBL" id="GBRH01195830">
    <property type="protein sequence ID" value="JAE02066.1"/>
    <property type="molecule type" value="Transcribed_RNA"/>
</dbReference>
<dbReference type="AlphaFoldDB" id="A0A0A9EW23"/>
<reference evidence="1" key="1">
    <citation type="submission" date="2014-09" db="EMBL/GenBank/DDBJ databases">
        <authorList>
            <person name="Magalhaes I.L.F."/>
            <person name="Oliveira U."/>
            <person name="Santos F.R."/>
            <person name="Vidigal T.H.D.A."/>
            <person name="Brescovit A.D."/>
            <person name="Santos A.J."/>
        </authorList>
    </citation>
    <scope>NUCLEOTIDE SEQUENCE</scope>
    <source>
        <tissue evidence="1">Shoot tissue taken approximately 20 cm above the soil surface</tissue>
    </source>
</reference>